<keyword evidence="3" id="KW-1185">Reference proteome</keyword>
<proteinExistence type="predicted"/>
<keyword evidence="1" id="KW-0732">Signal</keyword>
<feature type="signal peptide" evidence="1">
    <location>
        <begin position="1"/>
        <end position="31"/>
    </location>
</feature>
<feature type="chain" id="PRO_5025663213" description="Tat pathway signal sequence domain protein" evidence="1">
    <location>
        <begin position="32"/>
        <end position="223"/>
    </location>
</feature>
<dbReference type="Proteomes" id="UP000435304">
    <property type="component" value="Unassembled WGS sequence"/>
</dbReference>
<accession>A0A6A9UPQ2</accession>
<evidence type="ECO:0000313" key="2">
    <source>
        <dbReference type="EMBL" id="MVA74866.1"/>
    </source>
</evidence>
<dbReference type="RefSeq" id="WP_156607520.1">
    <property type="nucleotide sequence ID" value="NZ_WPCU01000003.1"/>
</dbReference>
<evidence type="ECO:0008006" key="4">
    <source>
        <dbReference type="Google" id="ProtNLM"/>
    </source>
</evidence>
<dbReference type="InterPro" id="IPR006311">
    <property type="entry name" value="TAT_signal"/>
</dbReference>
<dbReference type="PROSITE" id="PS51318">
    <property type="entry name" value="TAT"/>
    <property type="match status" value="1"/>
</dbReference>
<sequence>MLRTIRRVLVGAAALAVAATGLVATAPEAQAACTIKASHPSKIAITGYYKEVTVKLYDPCERVDWAAWDLIGPEGEAAGLLFDEGETTTYLDVYDWNYPVGSYKVRPYAAYDRDYNSIPQAEGALKIKLGTGAKVTSFRNGSWVGFDVLARYYSPSWGRYRGWDTAAKLQKQYKGTWYTVKTFDLNSSGKARVSLKRKDKAPYRVVVAETSKQWSATSATTWR</sequence>
<evidence type="ECO:0000256" key="1">
    <source>
        <dbReference type="SAM" id="SignalP"/>
    </source>
</evidence>
<dbReference type="AlphaFoldDB" id="A0A6A9UPQ2"/>
<comment type="caution">
    <text evidence="2">The sequence shown here is derived from an EMBL/GenBank/DDBJ whole genome shotgun (WGS) entry which is preliminary data.</text>
</comment>
<gene>
    <name evidence="2" type="ORF">GC722_02290</name>
</gene>
<protein>
    <recommendedName>
        <fullName evidence="4">Tat pathway signal sequence domain protein</fullName>
    </recommendedName>
</protein>
<name>A0A6A9UPQ2_9ACTN</name>
<reference evidence="2 3" key="1">
    <citation type="submission" date="2019-12" db="EMBL/GenBank/DDBJ databases">
        <title>Auraticoccus cholistani sp. nov., an actinomycete isolated from soil of Cholistan desert.</title>
        <authorList>
            <person name="Cheema M.T."/>
        </authorList>
    </citation>
    <scope>NUCLEOTIDE SEQUENCE [LARGE SCALE GENOMIC DNA]</scope>
    <source>
        <strain evidence="2 3">F435</strain>
    </source>
</reference>
<evidence type="ECO:0000313" key="3">
    <source>
        <dbReference type="Proteomes" id="UP000435304"/>
    </source>
</evidence>
<dbReference type="EMBL" id="WPCU01000003">
    <property type="protein sequence ID" value="MVA74866.1"/>
    <property type="molecule type" value="Genomic_DNA"/>
</dbReference>
<organism evidence="2 3">
    <name type="scientific">Auraticoccus cholistanensis</name>
    <dbReference type="NCBI Taxonomy" id="2656650"/>
    <lineage>
        <taxon>Bacteria</taxon>
        <taxon>Bacillati</taxon>
        <taxon>Actinomycetota</taxon>
        <taxon>Actinomycetes</taxon>
        <taxon>Propionibacteriales</taxon>
        <taxon>Propionibacteriaceae</taxon>
        <taxon>Auraticoccus</taxon>
    </lineage>
</organism>